<dbReference type="InterPro" id="IPR011701">
    <property type="entry name" value="MFS"/>
</dbReference>
<dbReference type="PROSITE" id="PS50850">
    <property type="entry name" value="MFS"/>
    <property type="match status" value="1"/>
</dbReference>
<feature type="transmembrane region" description="Helical" evidence="6">
    <location>
        <begin position="69"/>
        <end position="87"/>
    </location>
</feature>
<keyword evidence="4 6" id="KW-1133">Transmembrane helix</keyword>
<sequence length="486" mass="54001">MLGRATSWAQRLLRSPGEYVTVAEERLVRKLDLMICPIFFLINFASILDRSNIGNAKIQGMDRDLGLNIGNRYNIVLVIFFVPYILLELPSNLIVHHVRPSYYISALIFSCGIVVMCEGFVNTYQALIGLRFLLGVLEAGIFPGILYVTSMYYKRFEYQRRLTAIWSSAILSNAFGGLLAYSIAHLDGHYGYAAWRCADVTCLHPPARIFIIEGAITAFFGGIAFFWIPDWPEQNKYLSMADKGMIRQRLLSDQPAVEEPEMTLHQLGVILLDWKIWISALNAFSGIVTVYAIASFLPTILNEFGWDVVDVQLHTIPVWAVAFLVAALVSWASDRLQHRSLFILALVIPPTVGYAILLRQEAFSRRAQYAATFLVVLGIPTTPVVYAWLMNNLRGHGRRAVGSAVVNSVGNCGGVVASNVFLARAGPRYYAGYGTALACIWITGIGAAVMAAAMYMANRTRERRELTGMAETEEAHGNGPAYEYTL</sequence>
<comment type="caution">
    <text evidence="8">The sequence shown here is derived from an EMBL/GenBank/DDBJ whole genome shotgun (WGS) entry which is preliminary data.</text>
</comment>
<dbReference type="Proteomes" id="UP001391051">
    <property type="component" value="Unassembled WGS sequence"/>
</dbReference>
<dbReference type="EMBL" id="JAQQWE010000008">
    <property type="protein sequence ID" value="KAK7943803.1"/>
    <property type="molecule type" value="Genomic_DNA"/>
</dbReference>
<dbReference type="InterPro" id="IPR036259">
    <property type="entry name" value="MFS_trans_sf"/>
</dbReference>
<protein>
    <submittedName>
        <fullName evidence="8">MFS general substrate transporter</fullName>
    </submittedName>
</protein>
<proteinExistence type="predicted"/>
<dbReference type="GeneID" id="92082200"/>
<name>A0ABR1Q1C3_9PEZI</name>
<evidence type="ECO:0000313" key="8">
    <source>
        <dbReference type="EMBL" id="KAK7943803.1"/>
    </source>
</evidence>
<keyword evidence="9" id="KW-1185">Reference proteome</keyword>
<feature type="transmembrane region" description="Helical" evidence="6">
    <location>
        <begin position="102"/>
        <end position="121"/>
    </location>
</feature>
<dbReference type="PANTHER" id="PTHR43791:SF52">
    <property type="entry name" value="TRANSPORTER, PUTATIVE (AFU_ORTHOLOGUE AFUA_1G11820)-RELATED"/>
    <property type="match status" value="1"/>
</dbReference>
<keyword evidence="5 6" id="KW-0472">Membrane</keyword>
<evidence type="ECO:0000313" key="9">
    <source>
        <dbReference type="Proteomes" id="UP001391051"/>
    </source>
</evidence>
<evidence type="ECO:0000259" key="7">
    <source>
        <dbReference type="PROSITE" id="PS50850"/>
    </source>
</evidence>
<feature type="transmembrane region" description="Helical" evidence="6">
    <location>
        <begin position="369"/>
        <end position="389"/>
    </location>
</feature>
<evidence type="ECO:0000256" key="5">
    <source>
        <dbReference type="ARBA" id="ARBA00023136"/>
    </source>
</evidence>
<feature type="domain" description="Major facilitator superfamily (MFS) profile" evidence="7">
    <location>
        <begin position="35"/>
        <end position="461"/>
    </location>
</feature>
<evidence type="ECO:0000256" key="4">
    <source>
        <dbReference type="ARBA" id="ARBA00022989"/>
    </source>
</evidence>
<feature type="transmembrane region" description="Helical" evidence="6">
    <location>
        <begin position="207"/>
        <end position="228"/>
    </location>
</feature>
<feature type="transmembrane region" description="Helical" evidence="6">
    <location>
        <begin position="430"/>
        <end position="455"/>
    </location>
</feature>
<dbReference type="Gene3D" id="1.20.1250.20">
    <property type="entry name" value="MFS general substrate transporter like domains"/>
    <property type="match status" value="2"/>
</dbReference>
<feature type="transmembrane region" description="Helical" evidence="6">
    <location>
        <begin position="165"/>
        <end position="186"/>
    </location>
</feature>
<feature type="transmembrane region" description="Helical" evidence="6">
    <location>
        <begin position="133"/>
        <end position="153"/>
    </location>
</feature>
<keyword evidence="2" id="KW-0813">Transport</keyword>
<dbReference type="InterPro" id="IPR020846">
    <property type="entry name" value="MFS_dom"/>
</dbReference>
<evidence type="ECO:0000256" key="1">
    <source>
        <dbReference type="ARBA" id="ARBA00004141"/>
    </source>
</evidence>
<feature type="transmembrane region" description="Helical" evidence="6">
    <location>
        <begin position="339"/>
        <end position="357"/>
    </location>
</feature>
<feature type="transmembrane region" description="Helical" evidence="6">
    <location>
        <begin position="31"/>
        <end position="48"/>
    </location>
</feature>
<organism evidence="8 9">
    <name type="scientific">Apiospora aurea</name>
    <dbReference type="NCBI Taxonomy" id="335848"/>
    <lineage>
        <taxon>Eukaryota</taxon>
        <taxon>Fungi</taxon>
        <taxon>Dikarya</taxon>
        <taxon>Ascomycota</taxon>
        <taxon>Pezizomycotina</taxon>
        <taxon>Sordariomycetes</taxon>
        <taxon>Xylariomycetidae</taxon>
        <taxon>Amphisphaeriales</taxon>
        <taxon>Apiosporaceae</taxon>
        <taxon>Apiospora</taxon>
    </lineage>
</organism>
<dbReference type="SUPFAM" id="SSF103473">
    <property type="entry name" value="MFS general substrate transporter"/>
    <property type="match status" value="1"/>
</dbReference>
<evidence type="ECO:0000256" key="2">
    <source>
        <dbReference type="ARBA" id="ARBA00022448"/>
    </source>
</evidence>
<feature type="transmembrane region" description="Helical" evidence="6">
    <location>
        <begin position="313"/>
        <end position="333"/>
    </location>
</feature>
<evidence type="ECO:0000256" key="6">
    <source>
        <dbReference type="SAM" id="Phobius"/>
    </source>
</evidence>
<dbReference type="Pfam" id="PF07690">
    <property type="entry name" value="MFS_1"/>
    <property type="match status" value="1"/>
</dbReference>
<reference evidence="8 9" key="1">
    <citation type="submission" date="2023-01" db="EMBL/GenBank/DDBJ databases">
        <title>Analysis of 21 Apiospora genomes using comparative genomics revels a genus with tremendous synthesis potential of carbohydrate active enzymes and secondary metabolites.</title>
        <authorList>
            <person name="Sorensen T."/>
        </authorList>
    </citation>
    <scope>NUCLEOTIDE SEQUENCE [LARGE SCALE GENOMIC DNA]</scope>
    <source>
        <strain evidence="8 9">CBS 24483</strain>
    </source>
</reference>
<gene>
    <name evidence="8" type="ORF">PG986_012916</name>
</gene>
<keyword evidence="3 6" id="KW-0812">Transmembrane</keyword>
<dbReference type="RefSeq" id="XP_066695834.1">
    <property type="nucleotide sequence ID" value="XM_066849138.1"/>
</dbReference>
<dbReference type="PANTHER" id="PTHR43791">
    <property type="entry name" value="PERMEASE-RELATED"/>
    <property type="match status" value="1"/>
</dbReference>
<evidence type="ECO:0000256" key="3">
    <source>
        <dbReference type="ARBA" id="ARBA00022692"/>
    </source>
</evidence>
<comment type="subcellular location">
    <subcellularLocation>
        <location evidence="1">Membrane</location>
        <topology evidence="1">Multi-pass membrane protein</topology>
    </subcellularLocation>
</comment>
<accession>A0ABR1Q1C3</accession>
<feature type="transmembrane region" description="Helical" evidence="6">
    <location>
        <begin position="276"/>
        <end position="301"/>
    </location>
</feature>